<protein>
    <submittedName>
        <fullName evidence="1">Uncharacterized protein</fullName>
    </submittedName>
</protein>
<organism evidence="1 2">
    <name type="scientific">Archangium minus</name>
    <dbReference type="NCBI Taxonomy" id="83450"/>
    <lineage>
        <taxon>Bacteria</taxon>
        <taxon>Pseudomonadati</taxon>
        <taxon>Myxococcota</taxon>
        <taxon>Myxococcia</taxon>
        <taxon>Myxococcales</taxon>
        <taxon>Cystobacterineae</taxon>
        <taxon>Archangiaceae</taxon>
        <taxon>Archangium</taxon>
    </lineage>
</organism>
<dbReference type="RefSeq" id="WP_395814856.1">
    <property type="nucleotide sequence ID" value="NZ_CP043494.1"/>
</dbReference>
<reference evidence="1 2" key="1">
    <citation type="submission" date="2019-08" db="EMBL/GenBank/DDBJ databases">
        <title>Archangium and Cystobacter genomes.</title>
        <authorList>
            <person name="Chen I.-C.K."/>
            <person name="Wielgoss S."/>
        </authorList>
    </citation>
    <scope>NUCLEOTIDE SEQUENCE [LARGE SCALE GENOMIC DNA]</scope>
    <source>
        <strain evidence="1 2">Cbm 6</strain>
    </source>
</reference>
<name>A0ABY9WIH5_9BACT</name>
<proteinExistence type="predicted"/>
<evidence type="ECO:0000313" key="2">
    <source>
        <dbReference type="Proteomes" id="UP001611383"/>
    </source>
</evidence>
<gene>
    <name evidence="1" type="ORF">F0U60_05350</name>
</gene>
<evidence type="ECO:0000313" key="1">
    <source>
        <dbReference type="EMBL" id="WNG43591.1"/>
    </source>
</evidence>
<accession>A0ABY9WIH5</accession>
<keyword evidence="2" id="KW-1185">Reference proteome</keyword>
<sequence length="93" mass="10852">MSGRLVQALLNDDKYPVYREDYGTRLAKEASFADVLRQLTRTKLVPLLKELCNMPAYESKVSDGKFDFLRTTDAYKRAMDCARDRFSWSKQTF</sequence>
<dbReference type="EMBL" id="CP043494">
    <property type="protein sequence ID" value="WNG43591.1"/>
    <property type="molecule type" value="Genomic_DNA"/>
</dbReference>
<dbReference type="Proteomes" id="UP001611383">
    <property type="component" value="Chromosome"/>
</dbReference>